<dbReference type="AlphaFoldDB" id="A0A239IM35"/>
<keyword evidence="1" id="KW-0472">Membrane</keyword>
<protein>
    <submittedName>
        <fullName evidence="2">Uncharacterized protein</fullName>
    </submittedName>
</protein>
<name>A0A239IM35_9SPHN</name>
<gene>
    <name evidence="2" type="ORF">SAMN06295912_1253</name>
</gene>
<dbReference type="RefSeq" id="WP_179220881.1">
    <property type="nucleotide sequence ID" value="NZ_FZOS01000025.1"/>
</dbReference>
<organism evidence="2 3">
    <name type="scientific">Edaphosphingomonas laterariae</name>
    <dbReference type="NCBI Taxonomy" id="861865"/>
    <lineage>
        <taxon>Bacteria</taxon>
        <taxon>Pseudomonadati</taxon>
        <taxon>Pseudomonadota</taxon>
        <taxon>Alphaproteobacteria</taxon>
        <taxon>Sphingomonadales</taxon>
        <taxon>Rhizorhabdaceae</taxon>
        <taxon>Edaphosphingomonas</taxon>
    </lineage>
</organism>
<evidence type="ECO:0000313" key="2">
    <source>
        <dbReference type="EMBL" id="SNS93474.1"/>
    </source>
</evidence>
<dbReference type="EMBL" id="FZOS01000025">
    <property type="protein sequence ID" value="SNS93474.1"/>
    <property type="molecule type" value="Genomic_DNA"/>
</dbReference>
<dbReference type="Proteomes" id="UP000198281">
    <property type="component" value="Unassembled WGS sequence"/>
</dbReference>
<sequence length="55" mass="5956">MTPTTFTLYAALLAIALGLWFKFSEPGTPPPPYPPDCDDGACGKCAACEYDGRQW</sequence>
<evidence type="ECO:0000313" key="3">
    <source>
        <dbReference type="Proteomes" id="UP000198281"/>
    </source>
</evidence>
<proteinExistence type="predicted"/>
<reference evidence="3" key="1">
    <citation type="submission" date="2017-06" db="EMBL/GenBank/DDBJ databases">
        <authorList>
            <person name="Varghese N."/>
            <person name="Submissions S."/>
        </authorList>
    </citation>
    <scope>NUCLEOTIDE SEQUENCE [LARGE SCALE GENOMIC DNA]</scope>
    <source>
        <strain evidence="3">LNB2</strain>
    </source>
</reference>
<accession>A0A239IM35</accession>
<feature type="transmembrane region" description="Helical" evidence="1">
    <location>
        <begin position="6"/>
        <end position="23"/>
    </location>
</feature>
<evidence type="ECO:0000256" key="1">
    <source>
        <dbReference type="SAM" id="Phobius"/>
    </source>
</evidence>
<keyword evidence="1" id="KW-1133">Transmembrane helix</keyword>
<keyword evidence="1" id="KW-0812">Transmembrane</keyword>
<keyword evidence="3" id="KW-1185">Reference proteome</keyword>